<feature type="transmembrane region" description="Helical" evidence="6">
    <location>
        <begin position="31"/>
        <end position="52"/>
    </location>
</feature>
<gene>
    <name evidence="8" type="ORF">BCF44_110176</name>
</gene>
<dbReference type="Pfam" id="PF01061">
    <property type="entry name" value="ABC2_membrane"/>
    <property type="match status" value="1"/>
</dbReference>
<dbReference type="AlphaFoldDB" id="A0A3E0HD61"/>
<dbReference type="InterPro" id="IPR000412">
    <property type="entry name" value="ABC_2_transport"/>
</dbReference>
<dbReference type="InterPro" id="IPR051784">
    <property type="entry name" value="Nod_factor_ABC_transporter"/>
</dbReference>
<accession>A0A3E0HD61</accession>
<dbReference type="Proteomes" id="UP000256269">
    <property type="component" value="Unassembled WGS sequence"/>
</dbReference>
<reference evidence="8 9" key="1">
    <citation type="submission" date="2018-08" db="EMBL/GenBank/DDBJ databases">
        <title>Genomic Encyclopedia of Archaeal and Bacterial Type Strains, Phase II (KMG-II): from individual species to whole genera.</title>
        <authorList>
            <person name="Goeker M."/>
        </authorList>
    </citation>
    <scope>NUCLEOTIDE SEQUENCE [LARGE SCALE GENOMIC DNA]</scope>
    <source>
        <strain evidence="8 9">DSM 45791</strain>
    </source>
</reference>
<dbReference type="OrthoDB" id="9778589at2"/>
<dbReference type="EMBL" id="QUNO01000010">
    <property type="protein sequence ID" value="REH42679.1"/>
    <property type="molecule type" value="Genomic_DNA"/>
</dbReference>
<proteinExistence type="inferred from homology"/>
<feature type="transmembrane region" description="Helical" evidence="6">
    <location>
        <begin position="183"/>
        <end position="201"/>
    </location>
</feature>
<feature type="transmembrane region" description="Helical" evidence="6">
    <location>
        <begin position="241"/>
        <end position="259"/>
    </location>
</feature>
<evidence type="ECO:0000256" key="2">
    <source>
        <dbReference type="ARBA" id="ARBA00022692"/>
    </source>
</evidence>
<dbReference type="GO" id="GO:0043190">
    <property type="term" value="C:ATP-binding cassette (ABC) transporter complex"/>
    <property type="evidence" value="ECO:0007669"/>
    <property type="project" value="InterPro"/>
</dbReference>
<dbReference type="PANTHER" id="PTHR43229">
    <property type="entry name" value="NODULATION PROTEIN J"/>
    <property type="match status" value="1"/>
</dbReference>
<dbReference type="PRINTS" id="PR00164">
    <property type="entry name" value="ABC2TRNSPORT"/>
</dbReference>
<comment type="caution">
    <text evidence="8">The sequence shown here is derived from an EMBL/GenBank/DDBJ whole genome shotgun (WGS) entry which is preliminary data.</text>
</comment>
<evidence type="ECO:0000256" key="4">
    <source>
        <dbReference type="ARBA" id="ARBA00023136"/>
    </source>
</evidence>
<feature type="transmembrane region" description="Helical" evidence="6">
    <location>
        <begin position="131"/>
        <end position="148"/>
    </location>
</feature>
<organism evidence="8 9">
    <name type="scientific">Kutzneria buriramensis</name>
    <dbReference type="NCBI Taxonomy" id="1045776"/>
    <lineage>
        <taxon>Bacteria</taxon>
        <taxon>Bacillati</taxon>
        <taxon>Actinomycetota</taxon>
        <taxon>Actinomycetes</taxon>
        <taxon>Pseudonocardiales</taxon>
        <taxon>Pseudonocardiaceae</taxon>
        <taxon>Kutzneria</taxon>
    </lineage>
</organism>
<evidence type="ECO:0000313" key="9">
    <source>
        <dbReference type="Proteomes" id="UP000256269"/>
    </source>
</evidence>
<dbReference type="PANTHER" id="PTHR43229:SF2">
    <property type="entry name" value="NODULATION PROTEIN J"/>
    <property type="match status" value="1"/>
</dbReference>
<keyword evidence="9" id="KW-1185">Reference proteome</keyword>
<comment type="similarity">
    <text evidence="6">Belongs to the ABC-2 integral membrane protein family.</text>
</comment>
<dbReference type="GO" id="GO:0140359">
    <property type="term" value="F:ABC-type transporter activity"/>
    <property type="evidence" value="ECO:0007669"/>
    <property type="project" value="InterPro"/>
</dbReference>
<dbReference type="PIRSF" id="PIRSF006648">
    <property type="entry name" value="DrrB"/>
    <property type="match status" value="1"/>
</dbReference>
<evidence type="ECO:0000259" key="7">
    <source>
        <dbReference type="PROSITE" id="PS51012"/>
    </source>
</evidence>
<keyword evidence="6" id="KW-1003">Cell membrane</keyword>
<keyword evidence="4 6" id="KW-0472">Membrane</keyword>
<feature type="domain" description="ABC transmembrane type-2" evidence="7">
    <location>
        <begin position="31"/>
        <end position="262"/>
    </location>
</feature>
<feature type="transmembrane region" description="Helical" evidence="6">
    <location>
        <begin position="64"/>
        <end position="82"/>
    </location>
</feature>
<dbReference type="GO" id="GO:0046677">
    <property type="term" value="P:response to antibiotic"/>
    <property type="evidence" value="ECO:0007669"/>
    <property type="project" value="UniProtKB-KW"/>
</dbReference>
<dbReference type="InterPro" id="IPR047817">
    <property type="entry name" value="ABC2_TM_bact-type"/>
</dbReference>
<feature type="transmembrane region" description="Helical" evidence="6">
    <location>
        <begin position="154"/>
        <end position="171"/>
    </location>
</feature>
<dbReference type="InterPro" id="IPR013525">
    <property type="entry name" value="ABC2_TM"/>
</dbReference>
<keyword evidence="6" id="KW-0813">Transport</keyword>
<dbReference type="RefSeq" id="WP_116177492.1">
    <property type="nucleotide sequence ID" value="NZ_CP144375.1"/>
</dbReference>
<evidence type="ECO:0000256" key="5">
    <source>
        <dbReference type="ARBA" id="ARBA00023251"/>
    </source>
</evidence>
<dbReference type="PROSITE" id="PS51012">
    <property type="entry name" value="ABC_TM2"/>
    <property type="match status" value="1"/>
</dbReference>
<keyword evidence="3 6" id="KW-1133">Transmembrane helix</keyword>
<protein>
    <recommendedName>
        <fullName evidence="6">Transport permease protein</fullName>
    </recommendedName>
</protein>
<keyword evidence="5" id="KW-0046">Antibiotic resistance</keyword>
<sequence>MAATGRTVHPVAAIGFVLEGLWTWYRRNWRSTAVSSFLTPLMFLTAMGFGLGSQIRPGPATDNLPYVVYLAPAVLVGLAVQVSTGESSFPVLGSFKWDQRYYAITATPVTVDQLLAAQVVWVALRVFVSGLAYVLVAALFGAFVNAGALLAVPISMLAGLAFGTWVVALAATVNDEGNAFGNAFRFVVVPMTLFAGTYYPISQLPAWSRPLAWVTPLWHGNELARAAEFGGMSLLTAAGHVAYLLVLVAGGVLTARWRFHVRLKV</sequence>
<comment type="subcellular location">
    <subcellularLocation>
        <location evidence="6">Cell membrane</location>
        <topology evidence="6">Multi-pass membrane protein</topology>
    </subcellularLocation>
    <subcellularLocation>
        <location evidence="1">Membrane</location>
        <topology evidence="1">Multi-pass membrane protein</topology>
    </subcellularLocation>
</comment>
<evidence type="ECO:0000256" key="3">
    <source>
        <dbReference type="ARBA" id="ARBA00022989"/>
    </source>
</evidence>
<evidence type="ECO:0000256" key="6">
    <source>
        <dbReference type="RuleBase" id="RU361157"/>
    </source>
</evidence>
<name>A0A3E0HD61_9PSEU</name>
<evidence type="ECO:0000256" key="1">
    <source>
        <dbReference type="ARBA" id="ARBA00004141"/>
    </source>
</evidence>
<evidence type="ECO:0000313" key="8">
    <source>
        <dbReference type="EMBL" id="REH42679.1"/>
    </source>
</evidence>
<keyword evidence="2 6" id="KW-0812">Transmembrane</keyword>